<dbReference type="OrthoDB" id="9148835at2"/>
<dbReference type="EMBL" id="VHSG01000017">
    <property type="protein sequence ID" value="TQV74206.1"/>
    <property type="molecule type" value="Genomic_DNA"/>
</dbReference>
<accession>A0A545TAG7</accession>
<reference evidence="3 4" key="1">
    <citation type="submission" date="2019-06" db="EMBL/GenBank/DDBJ databases">
        <title>Whole genome sequence for Cellvibrionaceae sp. R142.</title>
        <authorList>
            <person name="Wang G."/>
        </authorList>
    </citation>
    <scope>NUCLEOTIDE SEQUENCE [LARGE SCALE GENOMIC DNA]</scope>
    <source>
        <strain evidence="3 4">R142</strain>
    </source>
</reference>
<comment type="caution">
    <text evidence="3">The sequence shown here is derived from an EMBL/GenBank/DDBJ whole genome shotgun (WGS) entry which is preliminary data.</text>
</comment>
<feature type="signal peptide" evidence="1">
    <location>
        <begin position="1"/>
        <end position="22"/>
    </location>
</feature>
<dbReference type="Proteomes" id="UP000319732">
    <property type="component" value="Unassembled WGS sequence"/>
</dbReference>
<organism evidence="3 4">
    <name type="scientific">Exilibacterium tricleocarpae</name>
    <dbReference type="NCBI Taxonomy" id="2591008"/>
    <lineage>
        <taxon>Bacteria</taxon>
        <taxon>Pseudomonadati</taxon>
        <taxon>Pseudomonadota</taxon>
        <taxon>Gammaproteobacteria</taxon>
        <taxon>Cellvibrionales</taxon>
        <taxon>Cellvibrionaceae</taxon>
        <taxon>Exilibacterium</taxon>
    </lineage>
</organism>
<keyword evidence="1" id="KW-0732">Signal</keyword>
<feature type="chain" id="PRO_5022215179" evidence="1">
    <location>
        <begin position="23"/>
        <end position="255"/>
    </location>
</feature>
<dbReference type="RefSeq" id="WP_142905429.1">
    <property type="nucleotide sequence ID" value="NZ_ML660096.1"/>
</dbReference>
<dbReference type="InterPro" id="IPR003646">
    <property type="entry name" value="SH3-like_bac-type"/>
</dbReference>
<evidence type="ECO:0000313" key="4">
    <source>
        <dbReference type="Proteomes" id="UP000319732"/>
    </source>
</evidence>
<feature type="domain" description="SH3b" evidence="2">
    <location>
        <begin position="30"/>
        <end position="93"/>
    </location>
</feature>
<gene>
    <name evidence="3" type="ORF">FKG94_16495</name>
</gene>
<evidence type="ECO:0000313" key="3">
    <source>
        <dbReference type="EMBL" id="TQV74206.1"/>
    </source>
</evidence>
<protein>
    <submittedName>
        <fullName evidence="3">SH3 domain-containing protein</fullName>
    </submittedName>
</protein>
<dbReference type="AlphaFoldDB" id="A0A545TAG7"/>
<keyword evidence="4" id="KW-1185">Reference proteome</keyword>
<sequence>MRFMKMTGALLAAWACQIDLVAAGAPDQSPLQLEVIDPFVEMHTGPGRGYPVFYTVEQGETIQVITRRTGWYEISTADGRKGWARADQVARTLLPTGEPVDLPSVSYGDYLKNSWRAGFNAGQLSSDEIKGMDTFSFTLGYRPLSWLGVEVESGKLYDNEIRGDYYNLNVLVEPFSHWKLSPALVVGGGSIEIESQPELTPLEFEDESFYSLGLSVNYYIGRNFVVRTGYQSYTISGEDDDERLDRWNLGFNAFF</sequence>
<dbReference type="Gene3D" id="2.30.30.40">
    <property type="entry name" value="SH3 Domains"/>
    <property type="match status" value="1"/>
</dbReference>
<dbReference type="SUPFAM" id="SSF56925">
    <property type="entry name" value="OMPA-like"/>
    <property type="match status" value="1"/>
</dbReference>
<evidence type="ECO:0000256" key="1">
    <source>
        <dbReference type="SAM" id="SignalP"/>
    </source>
</evidence>
<name>A0A545TAG7_9GAMM</name>
<dbReference type="PROSITE" id="PS51781">
    <property type="entry name" value="SH3B"/>
    <property type="match status" value="1"/>
</dbReference>
<dbReference type="Gene3D" id="2.40.160.20">
    <property type="match status" value="1"/>
</dbReference>
<proteinExistence type="predicted"/>
<evidence type="ECO:0000259" key="2">
    <source>
        <dbReference type="PROSITE" id="PS51781"/>
    </source>
</evidence>
<dbReference type="InterPro" id="IPR011250">
    <property type="entry name" value="OMP/PagP_B-barrel"/>
</dbReference>
<dbReference type="Pfam" id="PF08239">
    <property type="entry name" value="SH3_3"/>
    <property type="match status" value="1"/>
</dbReference>